<accession>R7UW88</accession>
<reference evidence="3" key="3">
    <citation type="submission" date="2015-06" db="UniProtKB">
        <authorList>
            <consortium name="EnsemblMetazoa"/>
        </authorList>
    </citation>
    <scope>IDENTIFICATION</scope>
</reference>
<dbReference type="AlphaFoldDB" id="R7UW88"/>
<evidence type="ECO:0000313" key="4">
    <source>
        <dbReference type="Proteomes" id="UP000014760"/>
    </source>
</evidence>
<dbReference type="Proteomes" id="UP000014760">
    <property type="component" value="Unassembled WGS sequence"/>
</dbReference>
<protein>
    <submittedName>
        <fullName evidence="2 3">Uncharacterized protein</fullName>
    </submittedName>
</protein>
<organism evidence="2">
    <name type="scientific">Capitella teleta</name>
    <name type="common">Polychaete worm</name>
    <dbReference type="NCBI Taxonomy" id="283909"/>
    <lineage>
        <taxon>Eukaryota</taxon>
        <taxon>Metazoa</taxon>
        <taxon>Spiralia</taxon>
        <taxon>Lophotrochozoa</taxon>
        <taxon>Annelida</taxon>
        <taxon>Polychaeta</taxon>
        <taxon>Sedentaria</taxon>
        <taxon>Scolecida</taxon>
        <taxon>Capitellidae</taxon>
        <taxon>Capitella</taxon>
    </lineage>
</organism>
<feature type="compositionally biased region" description="Basic and acidic residues" evidence="1">
    <location>
        <begin position="50"/>
        <end position="64"/>
    </location>
</feature>
<evidence type="ECO:0000256" key="1">
    <source>
        <dbReference type="SAM" id="MobiDB-lite"/>
    </source>
</evidence>
<name>R7UW88_CAPTE</name>
<gene>
    <name evidence="2" type="ORF">CAPTEDRAFT_199393</name>
</gene>
<reference evidence="2 4" key="2">
    <citation type="journal article" date="2013" name="Nature">
        <title>Insights into bilaterian evolution from three spiralian genomes.</title>
        <authorList>
            <person name="Simakov O."/>
            <person name="Marletaz F."/>
            <person name="Cho S.J."/>
            <person name="Edsinger-Gonzales E."/>
            <person name="Havlak P."/>
            <person name="Hellsten U."/>
            <person name="Kuo D.H."/>
            <person name="Larsson T."/>
            <person name="Lv J."/>
            <person name="Arendt D."/>
            <person name="Savage R."/>
            <person name="Osoegawa K."/>
            <person name="de Jong P."/>
            <person name="Grimwood J."/>
            <person name="Chapman J.A."/>
            <person name="Shapiro H."/>
            <person name="Aerts A."/>
            <person name="Otillar R.P."/>
            <person name="Terry A.Y."/>
            <person name="Boore J.L."/>
            <person name="Grigoriev I.V."/>
            <person name="Lindberg D.R."/>
            <person name="Seaver E.C."/>
            <person name="Weisblat D.A."/>
            <person name="Putnam N.H."/>
            <person name="Rokhsar D.S."/>
        </authorList>
    </citation>
    <scope>NUCLEOTIDE SEQUENCE</scope>
    <source>
        <strain evidence="2 4">I ESC-2004</strain>
    </source>
</reference>
<dbReference type="EnsemblMetazoa" id="CapteT199393">
    <property type="protein sequence ID" value="CapteP199393"/>
    <property type="gene ID" value="CapteG199393"/>
</dbReference>
<dbReference type="EMBL" id="KB297182">
    <property type="protein sequence ID" value="ELU10893.1"/>
    <property type="molecule type" value="Genomic_DNA"/>
</dbReference>
<dbReference type="EMBL" id="AMQN01005950">
    <property type="status" value="NOT_ANNOTATED_CDS"/>
    <property type="molecule type" value="Genomic_DNA"/>
</dbReference>
<evidence type="ECO:0000313" key="3">
    <source>
        <dbReference type="EnsemblMetazoa" id="CapteP199393"/>
    </source>
</evidence>
<dbReference type="HOGENOM" id="CLU_552745_0_0_1"/>
<feature type="region of interest" description="Disordered" evidence="1">
    <location>
        <begin position="34"/>
        <end position="67"/>
    </location>
</feature>
<feature type="non-terminal residue" evidence="2">
    <location>
        <position position="1"/>
    </location>
</feature>
<sequence>NNRGRILRDCTFSPFVPIDEVLIGQGADDVGPAGQFMEASSTKNTARRNPVHDERSSELNVTHDRNRKRSPLEVEAIPCVAYRYNKVVANSTLSGAKTRILNSRSGCTTRFKKPVSNGKEILTEECETAGLVARPQCHPYLADHKSADDFNSCGLMLCVYDININEVDALQNDMIVYRHAKVNQERMDKLCGQMHTRLELRRMYSLTTKKNAKKWLPVKGSSRDRDHRDFSTLPHGSYKVMGWHQHMAILEGMWELGTYRRLTHMKPEDSQKIEDLAGDPVITTLETGINEQSSVPEHWKTVAEKHELIVVDKPFFGKADIYLDVGALVPDLPKQMRSHEELVTELPLIKDSNEDQAMLVTLPVGSVLVVKALGMEDDHMIETDYGQFSVEHQFADRGTRLKIIEHFTMHGTNYARVDVAYAADWHRFVTGPDDVAVDIPDGGITVKDYSTSRFADGSLVHLILGEDEVIYKVSGRKWTEFHQASPRIFGGVMR</sequence>
<proteinExistence type="predicted"/>
<evidence type="ECO:0000313" key="2">
    <source>
        <dbReference type="EMBL" id="ELU10893.1"/>
    </source>
</evidence>
<reference evidence="4" key="1">
    <citation type="submission" date="2012-12" db="EMBL/GenBank/DDBJ databases">
        <authorList>
            <person name="Hellsten U."/>
            <person name="Grimwood J."/>
            <person name="Chapman J.A."/>
            <person name="Shapiro H."/>
            <person name="Aerts A."/>
            <person name="Otillar R.P."/>
            <person name="Terry A.Y."/>
            <person name="Boore J.L."/>
            <person name="Simakov O."/>
            <person name="Marletaz F."/>
            <person name="Cho S.-J."/>
            <person name="Edsinger-Gonzales E."/>
            <person name="Havlak P."/>
            <person name="Kuo D.-H."/>
            <person name="Larsson T."/>
            <person name="Lv J."/>
            <person name="Arendt D."/>
            <person name="Savage R."/>
            <person name="Osoegawa K."/>
            <person name="de Jong P."/>
            <person name="Lindberg D.R."/>
            <person name="Seaver E.C."/>
            <person name="Weisblat D.A."/>
            <person name="Putnam N.H."/>
            <person name="Grigoriev I.V."/>
            <person name="Rokhsar D.S."/>
        </authorList>
    </citation>
    <scope>NUCLEOTIDE SEQUENCE</scope>
    <source>
        <strain evidence="4">I ESC-2004</strain>
    </source>
</reference>
<keyword evidence="4" id="KW-1185">Reference proteome</keyword>